<dbReference type="OrthoDB" id="9807196at2"/>
<keyword evidence="2" id="KW-0547">Nucleotide-binding</keyword>
<dbReference type="GO" id="GO:0004776">
    <property type="term" value="F:succinate-CoA ligase (GDP-forming) activity"/>
    <property type="evidence" value="ECO:0007669"/>
    <property type="project" value="TreeGrafter"/>
</dbReference>
<sequence length="307" mass="32873">MAILIGKHSRIVVQGITGREAAMIVEHTINYGTEILAGVTPGKKGQSVYSVPVYDTVKEAVKKHQVNTSLIVVPPPFVFDAVLEAIHNGIKILVITTENVPQLDVIKMLAVAKKQGVYIIGPNTAGVVNPGDQIKLGSIGGDYPERSFVPGNVGVISRSGGMANETSWMIKRAGYGVSMTIGIGGDSLIGTNIKDLLHLFEHDEDTKAIVTFSEPGTSFEEDAAEFIKNGGVTKPIISYVAGHFTESMPEGTVFGHAGTMISGDFGRPSIKMQKLKEAGVYVLENYDDMIDVLQQVLGSSEMIDLQQ</sequence>
<dbReference type="RefSeq" id="WP_090236301.1">
    <property type="nucleotide sequence ID" value="NZ_FOJW01000005.1"/>
</dbReference>
<dbReference type="PANTHER" id="PTHR11117">
    <property type="entry name" value="SUCCINYL-COA LIGASE SUBUNIT ALPHA"/>
    <property type="match status" value="1"/>
</dbReference>
<reference evidence="6 7" key="1">
    <citation type="submission" date="2016-10" db="EMBL/GenBank/DDBJ databases">
        <authorList>
            <person name="de Groot N.N."/>
        </authorList>
    </citation>
    <scope>NUCLEOTIDE SEQUENCE [LARGE SCALE GENOMIC DNA]</scope>
    <source>
        <strain evidence="6 7">CGMCC 1.3702</strain>
    </source>
</reference>
<gene>
    <name evidence="6" type="ORF">SAMN04488072_105215</name>
</gene>
<dbReference type="AlphaFoldDB" id="A0A1I0XPI2"/>
<dbReference type="PRINTS" id="PR01798">
    <property type="entry name" value="SCOASYNTHASE"/>
</dbReference>
<keyword evidence="1" id="KW-0436">Ligase</keyword>
<dbReference type="Pfam" id="PF02629">
    <property type="entry name" value="CoA_binding"/>
    <property type="match status" value="1"/>
</dbReference>
<evidence type="ECO:0000256" key="2">
    <source>
        <dbReference type="ARBA" id="ARBA00022741"/>
    </source>
</evidence>
<dbReference type="PIRSF" id="PIRSF001553">
    <property type="entry name" value="SucCS_alpha"/>
    <property type="match status" value="1"/>
</dbReference>
<dbReference type="InterPro" id="IPR005811">
    <property type="entry name" value="SUCC_ACL_C"/>
</dbReference>
<organism evidence="6 7">
    <name type="scientific">Lentibacillus halodurans</name>
    <dbReference type="NCBI Taxonomy" id="237679"/>
    <lineage>
        <taxon>Bacteria</taxon>
        <taxon>Bacillati</taxon>
        <taxon>Bacillota</taxon>
        <taxon>Bacilli</taxon>
        <taxon>Bacillales</taxon>
        <taxon>Bacillaceae</taxon>
        <taxon>Lentibacillus</taxon>
    </lineage>
</organism>
<dbReference type="Pfam" id="PF00549">
    <property type="entry name" value="Ligase_CoA"/>
    <property type="match status" value="1"/>
</dbReference>
<dbReference type="SUPFAM" id="SSF51735">
    <property type="entry name" value="NAD(P)-binding Rossmann-fold domains"/>
    <property type="match status" value="1"/>
</dbReference>
<evidence type="ECO:0000256" key="3">
    <source>
        <dbReference type="ARBA" id="ARBA00060724"/>
    </source>
</evidence>
<evidence type="ECO:0000313" key="6">
    <source>
        <dbReference type="EMBL" id="SFB02587.1"/>
    </source>
</evidence>
<dbReference type="GO" id="GO:0004775">
    <property type="term" value="F:succinate-CoA ligase (ADP-forming) activity"/>
    <property type="evidence" value="ECO:0007669"/>
    <property type="project" value="TreeGrafter"/>
</dbReference>
<evidence type="ECO:0000256" key="4">
    <source>
        <dbReference type="PIRSR" id="PIRSR001553-1"/>
    </source>
</evidence>
<name>A0A1I0XPI2_9BACI</name>
<dbReference type="Gene3D" id="3.40.50.261">
    <property type="entry name" value="Succinyl-CoA synthetase domains"/>
    <property type="match status" value="1"/>
</dbReference>
<dbReference type="InterPro" id="IPR036291">
    <property type="entry name" value="NAD(P)-bd_dom_sf"/>
</dbReference>
<feature type="domain" description="CoA-binding" evidence="5">
    <location>
        <begin position="4"/>
        <end position="100"/>
    </location>
</feature>
<accession>A0A1I0XPI2</accession>
<dbReference type="FunFam" id="3.40.50.720:FF:000277">
    <property type="entry name" value="Succinate--CoA ligase [ADP-forming] subunit alpha"/>
    <property type="match status" value="1"/>
</dbReference>
<evidence type="ECO:0000259" key="5">
    <source>
        <dbReference type="SMART" id="SM00881"/>
    </source>
</evidence>
<dbReference type="SUPFAM" id="SSF52210">
    <property type="entry name" value="Succinyl-CoA synthetase domains"/>
    <property type="match status" value="1"/>
</dbReference>
<keyword evidence="7" id="KW-1185">Reference proteome</keyword>
<evidence type="ECO:0000256" key="1">
    <source>
        <dbReference type="ARBA" id="ARBA00022598"/>
    </source>
</evidence>
<dbReference type="GO" id="GO:0006099">
    <property type="term" value="P:tricarboxylic acid cycle"/>
    <property type="evidence" value="ECO:0007669"/>
    <property type="project" value="TreeGrafter"/>
</dbReference>
<proteinExistence type="inferred from homology"/>
<dbReference type="EMBL" id="FOJW01000005">
    <property type="protein sequence ID" value="SFB02587.1"/>
    <property type="molecule type" value="Genomic_DNA"/>
</dbReference>
<dbReference type="Gene3D" id="3.40.50.720">
    <property type="entry name" value="NAD(P)-binding Rossmann-like Domain"/>
    <property type="match status" value="1"/>
</dbReference>
<dbReference type="Proteomes" id="UP000198642">
    <property type="component" value="Unassembled WGS sequence"/>
</dbReference>
<protein>
    <submittedName>
        <fullName evidence="6">Succinyl-CoA synthetase alpha subunit</fullName>
    </submittedName>
</protein>
<evidence type="ECO:0000313" key="7">
    <source>
        <dbReference type="Proteomes" id="UP000198642"/>
    </source>
</evidence>
<dbReference type="GO" id="GO:0009361">
    <property type="term" value="C:succinate-CoA ligase complex (ADP-forming)"/>
    <property type="evidence" value="ECO:0007669"/>
    <property type="project" value="TreeGrafter"/>
</dbReference>
<dbReference type="InterPro" id="IPR005810">
    <property type="entry name" value="CoA_lig_alpha"/>
</dbReference>
<dbReference type="GO" id="GO:0000166">
    <property type="term" value="F:nucleotide binding"/>
    <property type="evidence" value="ECO:0007669"/>
    <property type="project" value="UniProtKB-KW"/>
</dbReference>
<dbReference type="SMART" id="SM00881">
    <property type="entry name" value="CoA_binding"/>
    <property type="match status" value="1"/>
</dbReference>
<dbReference type="PANTHER" id="PTHR11117:SF2">
    <property type="entry name" value="SUCCINATE--COA LIGASE [ADP_GDP-FORMING] SUBUNIT ALPHA, MITOCHONDRIAL"/>
    <property type="match status" value="1"/>
</dbReference>
<dbReference type="InterPro" id="IPR016102">
    <property type="entry name" value="Succinyl-CoA_synth-like"/>
</dbReference>
<dbReference type="STRING" id="237679.SAMN04488072_105215"/>
<feature type="active site" description="Tele-phosphohistidine intermediate" evidence="4">
    <location>
        <position position="256"/>
    </location>
</feature>
<dbReference type="InterPro" id="IPR003781">
    <property type="entry name" value="CoA-bd"/>
</dbReference>
<comment type="similarity">
    <text evidence="3">Belongs to the succinate/malate CoA ligase alpha subunit family.</text>
</comment>